<gene>
    <name evidence="1" type="ORF">F4559_000861</name>
</gene>
<name>A0A7W7SYW3_9PSEU</name>
<dbReference type="AlphaFoldDB" id="A0A7W7SYW3"/>
<dbReference type="RefSeq" id="WP_184666271.1">
    <property type="nucleotide sequence ID" value="NZ_BAABAI010000011.1"/>
</dbReference>
<dbReference type="EMBL" id="JACHJS010000001">
    <property type="protein sequence ID" value="MBB4963502.1"/>
    <property type="molecule type" value="Genomic_DNA"/>
</dbReference>
<sequence length="63" mass="6954">MDPRLLVHLTGCSYQHETREPGPDGDRLTDHSALVVHLAIEPVDRLLTSDPITVAAHVEPTLF</sequence>
<proteinExistence type="predicted"/>
<keyword evidence="2" id="KW-1185">Reference proteome</keyword>
<evidence type="ECO:0000313" key="1">
    <source>
        <dbReference type="EMBL" id="MBB4963502.1"/>
    </source>
</evidence>
<dbReference type="Proteomes" id="UP000542674">
    <property type="component" value="Unassembled WGS sequence"/>
</dbReference>
<accession>A0A7W7SYW3</accession>
<comment type="caution">
    <text evidence="1">The sequence shown here is derived from an EMBL/GenBank/DDBJ whole genome shotgun (WGS) entry which is preliminary data.</text>
</comment>
<reference evidence="1 2" key="1">
    <citation type="submission" date="2020-08" db="EMBL/GenBank/DDBJ databases">
        <title>Sequencing the genomes of 1000 actinobacteria strains.</title>
        <authorList>
            <person name="Klenk H.-P."/>
        </authorList>
    </citation>
    <scope>NUCLEOTIDE SEQUENCE [LARGE SCALE GENOMIC DNA]</scope>
    <source>
        <strain evidence="1 2">DSM 45084</strain>
    </source>
</reference>
<organism evidence="1 2">
    <name type="scientific">Saccharothrix violaceirubra</name>
    <dbReference type="NCBI Taxonomy" id="413306"/>
    <lineage>
        <taxon>Bacteria</taxon>
        <taxon>Bacillati</taxon>
        <taxon>Actinomycetota</taxon>
        <taxon>Actinomycetes</taxon>
        <taxon>Pseudonocardiales</taxon>
        <taxon>Pseudonocardiaceae</taxon>
        <taxon>Saccharothrix</taxon>
    </lineage>
</organism>
<evidence type="ECO:0000313" key="2">
    <source>
        <dbReference type="Proteomes" id="UP000542674"/>
    </source>
</evidence>
<protein>
    <submittedName>
        <fullName evidence="1">Uncharacterized protein</fullName>
    </submittedName>
</protein>